<dbReference type="GO" id="GO:0051073">
    <property type="term" value="F:adenosylcobinamide-GDP ribazoletransferase activity"/>
    <property type="evidence" value="ECO:0007669"/>
    <property type="project" value="UniProtKB-UniRule"/>
</dbReference>
<evidence type="ECO:0000256" key="19">
    <source>
        <dbReference type="HAMAP-Rule" id="MF_00719"/>
    </source>
</evidence>
<evidence type="ECO:0000256" key="3">
    <source>
        <dbReference type="ARBA" id="ARBA00004663"/>
    </source>
</evidence>
<evidence type="ECO:0000256" key="16">
    <source>
        <dbReference type="ARBA" id="ARBA00032853"/>
    </source>
</evidence>
<evidence type="ECO:0000256" key="8">
    <source>
        <dbReference type="ARBA" id="ARBA00022573"/>
    </source>
</evidence>
<keyword evidence="11 19" id="KW-0460">Magnesium</keyword>
<proteinExistence type="inferred from homology"/>
<dbReference type="NCBIfam" id="NF001279">
    <property type="entry name" value="PRK00235.2-1"/>
    <property type="match status" value="1"/>
</dbReference>
<evidence type="ECO:0000256" key="1">
    <source>
        <dbReference type="ARBA" id="ARBA00001946"/>
    </source>
</evidence>
<evidence type="ECO:0000256" key="9">
    <source>
        <dbReference type="ARBA" id="ARBA00022679"/>
    </source>
</evidence>
<keyword evidence="7 19" id="KW-1003">Cell membrane</keyword>
<dbReference type="PANTHER" id="PTHR34148:SF1">
    <property type="entry name" value="ADENOSYLCOBINAMIDE-GDP RIBAZOLETRANSFERASE"/>
    <property type="match status" value="1"/>
</dbReference>
<keyword evidence="9 19" id="KW-0808">Transferase</keyword>
<dbReference type="Pfam" id="PF02654">
    <property type="entry name" value="CobS"/>
    <property type="match status" value="1"/>
</dbReference>
<comment type="similarity">
    <text evidence="4 19">Belongs to the CobS family.</text>
</comment>
<evidence type="ECO:0000256" key="11">
    <source>
        <dbReference type="ARBA" id="ARBA00022842"/>
    </source>
</evidence>
<evidence type="ECO:0000256" key="7">
    <source>
        <dbReference type="ARBA" id="ARBA00022475"/>
    </source>
</evidence>
<evidence type="ECO:0000256" key="13">
    <source>
        <dbReference type="ARBA" id="ARBA00023136"/>
    </source>
</evidence>
<protein>
    <recommendedName>
        <fullName evidence="6 19">Adenosylcobinamide-GDP ribazoletransferase</fullName>
        <ecNumber evidence="5 19">2.7.8.26</ecNumber>
    </recommendedName>
    <alternativeName>
        <fullName evidence="16 19">Cobalamin synthase</fullName>
    </alternativeName>
    <alternativeName>
        <fullName evidence="15 19">Cobalamin-5'-phosphate synthase</fullName>
    </alternativeName>
</protein>
<dbReference type="GO" id="GO:0005886">
    <property type="term" value="C:plasma membrane"/>
    <property type="evidence" value="ECO:0007669"/>
    <property type="project" value="UniProtKB-SubCell"/>
</dbReference>
<dbReference type="EC" id="2.7.8.26" evidence="5 19"/>
<feature type="transmembrane region" description="Helical" evidence="19">
    <location>
        <begin position="221"/>
        <end position="240"/>
    </location>
</feature>
<dbReference type="KEGG" id="toy:FO059_12035"/>
<comment type="subcellular location">
    <subcellularLocation>
        <location evidence="2 19">Cell membrane</location>
        <topology evidence="2 19">Multi-pass membrane protein</topology>
    </subcellularLocation>
</comment>
<dbReference type="GO" id="GO:0008818">
    <property type="term" value="F:cobalamin 5'-phosphate synthase activity"/>
    <property type="evidence" value="ECO:0007669"/>
    <property type="project" value="UniProtKB-UniRule"/>
</dbReference>
<reference evidence="20 21" key="2">
    <citation type="submission" date="2019-07" db="EMBL/GenBank/DDBJ databases">
        <authorList>
            <person name="Huang Y."/>
        </authorList>
    </citation>
    <scope>NUCLEOTIDE SEQUENCE [LARGE SCALE GENOMIC DNA]</scope>
    <source>
        <strain evidence="20 21">HY188</strain>
    </source>
</reference>
<dbReference type="EMBL" id="CP041765">
    <property type="protein sequence ID" value="QDQ97910.1"/>
    <property type="molecule type" value="Genomic_DNA"/>
</dbReference>
<accession>A0A516X4D1</accession>
<name>A0A516X4D1_9ACTN</name>
<comment type="pathway">
    <text evidence="3 19">Cofactor biosynthesis; adenosylcobalamin biosynthesis; adenosylcobalamin from cob(II)yrinate a,c-diamide: step 7/7.</text>
</comment>
<evidence type="ECO:0000256" key="5">
    <source>
        <dbReference type="ARBA" id="ARBA00013200"/>
    </source>
</evidence>
<evidence type="ECO:0000256" key="12">
    <source>
        <dbReference type="ARBA" id="ARBA00022989"/>
    </source>
</evidence>
<comment type="cofactor">
    <cofactor evidence="1 19">
        <name>Mg(2+)</name>
        <dbReference type="ChEBI" id="CHEBI:18420"/>
    </cofactor>
</comment>
<evidence type="ECO:0000256" key="4">
    <source>
        <dbReference type="ARBA" id="ARBA00010561"/>
    </source>
</evidence>
<dbReference type="HAMAP" id="MF_00719">
    <property type="entry name" value="CobS"/>
    <property type="match status" value="1"/>
</dbReference>
<evidence type="ECO:0000313" key="20">
    <source>
        <dbReference type="EMBL" id="QDQ97910.1"/>
    </source>
</evidence>
<sequence>MPVSPVPRTDGVHGLPPGLRTVVDGPALALSWLTVLPVPVPHGGIDRARARRAIFSAPAVGALLGAAAAGFLWCAVTVGLTPTLAGLIAVGLLALATRGMHVDGLADTVDGLGCYGPPERALEVMRSGGAGPFAVAAMVVLLGCQALALGGLADASRWTAVVVAVAVGRAAVVIACRRGIAPATPGGFGGLVAGSQPAAVLAAWTLAAVAASLFAVPGRMWQGPVVVVVVLAATVAFTAHCARRFGGITGDVLGAVIEGTVAITAVAFTL</sequence>
<dbReference type="OrthoDB" id="9794223at2"/>
<dbReference type="PANTHER" id="PTHR34148">
    <property type="entry name" value="ADENOSYLCOBINAMIDE-GDP RIBAZOLETRANSFERASE"/>
    <property type="match status" value="1"/>
</dbReference>
<feature type="transmembrane region" description="Helical" evidence="19">
    <location>
        <begin position="53"/>
        <end position="73"/>
    </location>
</feature>
<gene>
    <name evidence="19" type="primary">cobS</name>
    <name evidence="20" type="ORF">FO059_12035</name>
</gene>
<keyword evidence="13 19" id="KW-0472">Membrane</keyword>
<dbReference type="AlphaFoldDB" id="A0A516X4D1"/>
<reference evidence="20 21" key="1">
    <citation type="submission" date="2019-07" db="EMBL/GenBank/DDBJ databases">
        <title>Tomitella cavernea sp. nov., an actinomycete isolated from soil.</title>
        <authorList>
            <person name="Cheng J."/>
        </authorList>
    </citation>
    <scope>NUCLEOTIDE SEQUENCE [LARGE SCALE GENOMIC DNA]</scope>
    <source>
        <strain evidence="20 21">HY188</strain>
    </source>
</reference>
<evidence type="ECO:0000313" key="21">
    <source>
        <dbReference type="Proteomes" id="UP000317344"/>
    </source>
</evidence>
<comment type="catalytic activity">
    <reaction evidence="18 19">
        <text>alpha-ribazole 5'-phosphate + adenosylcob(III)inamide-GDP = adenosylcob(III)alamin 5'-phosphate + GMP + H(+)</text>
        <dbReference type="Rhea" id="RHEA:23560"/>
        <dbReference type="ChEBI" id="CHEBI:15378"/>
        <dbReference type="ChEBI" id="CHEBI:57918"/>
        <dbReference type="ChEBI" id="CHEBI:58115"/>
        <dbReference type="ChEBI" id="CHEBI:60487"/>
        <dbReference type="ChEBI" id="CHEBI:60493"/>
        <dbReference type="EC" id="2.7.8.26"/>
    </reaction>
</comment>
<feature type="transmembrane region" description="Helical" evidence="19">
    <location>
        <begin position="130"/>
        <end position="152"/>
    </location>
</feature>
<evidence type="ECO:0000256" key="14">
    <source>
        <dbReference type="ARBA" id="ARBA00025228"/>
    </source>
</evidence>
<comment type="function">
    <text evidence="14 19">Joins adenosylcobinamide-GDP and alpha-ribazole to generate adenosylcobalamin (Ado-cobalamin). Also synthesizes adenosylcobalamin 5'-phosphate from adenosylcobinamide-GDP and alpha-ribazole 5'-phosphate.</text>
</comment>
<evidence type="ECO:0000256" key="6">
    <source>
        <dbReference type="ARBA" id="ARBA00015850"/>
    </source>
</evidence>
<dbReference type="GO" id="GO:0009236">
    <property type="term" value="P:cobalamin biosynthetic process"/>
    <property type="evidence" value="ECO:0007669"/>
    <property type="project" value="UniProtKB-UniRule"/>
</dbReference>
<dbReference type="Proteomes" id="UP000317344">
    <property type="component" value="Chromosome"/>
</dbReference>
<keyword evidence="10 19" id="KW-0812">Transmembrane</keyword>
<evidence type="ECO:0000256" key="18">
    <source>
        <dbReference type="ARBA" id="ARBA00049504"/>
    </source>
</evidence>
<feature type="transmembrane region" description="Helical" evidence="19">
    <location>
        <begin position="188"/>
        <end position="215"/>
    </location>
</feature>
<feature type="transmembrane region" description="Helical" evidence="19">
    <location>
        <begin position="79"/>
        <end position="96"/>
    </location>
</feature>
<comment type="catalytic activity">
    <reaction evidence="17 19">
        <text>alpha-ribazole + adenosylcob(III)inamide-GDP = adenosylcob(III)alamin + GMP + H(+)</text>
        <dbReference type="Rhea" id="RHEA:16049"/>
        <dbReference type="ChEBI" id="CHEBI:10329"/>
        <dbReference type="ChEBI" id="CHEBI:15378"/>
        <dbReference type="ChEBI" id="CHEBI:18408"/>
        <dbReference type="ChEBI" id="CHEBI:58115"/>
        <dbReference type="ChEBI" id="CHEBI:60487"/>
        <dbReference type="EC" id="2.7.8.26"/>
    </reaction>
</comment>
<evidence type="ECO:0000256" key="2">
    <source>
        <dbReference type="ARBA" id="ARBA00004651"/>
    </source>
</evidence>
<keyword evidence="12 19" id="KW-1133">Transmembrane helix</keyword>
<dbReference type="UniPathway" id="UPA00148">
    <property type="reaction ID" value="UER00238"/>
</dbReference>
<feature type="transmembrane region" description="Helical" evidence="19">
    <location>
        <begin position="252"/>
        <end position="269"/>
    </location>
</feature>
<keyword evidence="8 19" id="KW-0169">Cobalamin biosynthesis</keyword>
<keyword evidence="21" id="KW-1185">Reference proteome</keyword>
<evidence type="ECO:0000256" key="15">
    <source>
        <dbReference type="ARBA" id="ARBA00032605"/>
    </source>
</evidence>
<evidence type="ECO:0000256" key="10">
    <source>
        <dbReference type="ARBA" id="ARBA00022692"/>
    </source>
</evidence>
<dbReference type="InterPro" id="IPR003805">
    <property type="entry name" value="CobS"/>
</dbReference>
<feature type="transmembrane region" description="Helical" evidence="19">
    <location>
        <begin position="158"/>
        <end position="176"/>
    </location>
</feature>
<evidence type="ECO:0000256" key="17">
    <source>
        <dbReference type="ARBA" id="ARBA00048623"/>
    </source>
</evidence>
<organism evidence="20 21">
    <name type="scientific">Tomitella fengzijianii</name>
    <dbReference type="NCBI Taxonomy" id="2597660"/>
    <lineage>
        <taxon>Bacteria</taxon>
        <taxon>Bacillati</taxon>
        <taxon>Actinomycetota</taxon>
        <taxon>Actinomycetes</taxon>
        <taxon>Mycobacteriales</taxon>
        <taxon>Tomitella</taxon>
    </lineage>
</organism>